<keyword evidence="5" id="KW-1185">Reference proteome</keyword>
<dbReference type="STRING" id="118168.MC7420_1323"/>
<keyword evidence="1" id="KW-0175">Coiled coil</keyword>
<evidence type="ECO:0000256" key="1">
    <source>
        <dbReference type="SAM" id="Coils"/>
    </source>
</evidence>
<dbReference type="OrthoDB" id="434800at2"/>
<keyword evidence="2" id="KW-0812">Transmembrane</keyword>
<reference evidence="4 5" key="1">
    <citation type="submission" date="2008-07" db="EMBL/GenBank/DDBJ databases">
        <authorList>
            <person name="Tandeau de Marsac N."/>
            <person name="Ferriera S."/>
            <person name="Johnson J."/>
            <person name="Kravitz S."/>
            <person name="Beeson K."/>
            <person name="Sutton G."/>
            <person name="Rogers Y.-H."/>
            <person name="Friedman R."/>
            <person name="Frazier M."/>
            <person name="Venter J.C."/>
        </authorList>
    </citation>
    <scope>NUCLEOTIDE SEQUENCE [LARGE SCALE GENOMIC DNA]</scope>
    <source>
        <strain evidence="4 5">PCC 7420</strain>
    </source>
</reference>
<feature type="domain" description="CHASE2" evidence="3">
    <location>
        <begin position="486"/>
        <end position="792"/>
    </location>
</feature>
<feature type="transmembrane region" description="Helical" evidence="2">
    <location>
        <begin position="779"/>
        <end position="796"/>
    </location>
</feature>
<dbReference type="Pfam" id="PF05226">
    <property type="entry name" value="CHASE2"/>
    <property type="match status" value="1"/>
</dbReference>
<evidence type="ECO:0000256" key="2">
    <source>
        <dbReference type="SAM" id="Phobius"/>
    </source>
</evidence>
<dbReference type="Proteomes" id="UP000003835">
    <property type="component" value="Unassembled WGS sequence"/>
</dbReference>
<evidence type="ECO:0000313" key="4">
    <source>
        <dbReference type="EMBL" id="EDX75405.1"/>
    </source>
</evidence>
<sequence length="901" mass="102062">MTNYQVGGSLRHDDPTYVVRQADAQLYQAVKAGEFCHVLSPRQMGKSSLLVRTKYRLEAEGFRCGVLDMTTIGGEYTTPVQWYKGVVTQLWLAFNLREKIHLKTWWKERDDLSFLQRCSQFIEEALLGQFSSERLVIFMDEIDRILSINFPIDDFWALIRFCYNQRAINPDYNRIVFAFFGVAAPSDLIRDRSRTSFNIGQAIELQGFKLEEVQPLIQGLAGNVDNPETIVQSILAWTSGQPFLTQKLCNLVWKAAENTEPESLIIPPNQEYMWVENLVRSRIINNWASQDDPEHLRTIQNRIQGNGQRTGRMLGIYQQVLQGVEIEADDSREVTELLLSGLLVKNKGILQVKNRIYQEVFNQVWVTKKLVSLRPYTEAFNAWITSRKQKQAHLLQGEALREALTWSQNKSLSDLDYQFLAASQELNRRDIQNALKAIEKANSLLSSATKKAKTEPIRHRLWRGWIGVISLSTTTLVILLRLTGLLQGLEWDVLDQFFQVRPLEPPDPRIVIVTIDENDITQVGQWPLPDAVLAEAITRLNADNPRVIGLDVYRDLPVEPGHQELVELFQSTPNLIGAEKVVGNSVNPPPTLNQSGQIGFVDMVLDADGKVRRGLISVKRGDKLHLSFSLKLALHYLETQGITPQTQAQHHWQLGQAIFSPLDKNDGGYVRVNTGGYQILLNYRGRLEDFYTISLTDLLENRIPVDLKRDNGFTGRVILIGAIATSLKDFFYTPYSGSLSRTPQGMAGVVVHANLTSQILSAALDNRPLILTWSEFQEGLWVLVWSLIGTVLSWRLQSPQRVALGIAIAGLVLVAIAYNAFLQGWWIPVIPPILGLILSAIALSWFTSKQIEKLQLRRILELLAQDYSTSPAAVRIALEYLKKSERESNHALIEKCLPNRE</sequence>
<feature type="transmembrane region" description="Helical" evidence="2">
    <location>
        <begin position="803"/>
        <end position="821"/>
    </location>
</feature>
<organism evidence="4 5">
    <name type="scientific">Coleofasciculus chthonoplastes PCC 7420</name>
    <dbReference type="NCBI Taxonomy" id="118168"/>
    <lineage>
        <taxon>Bacteria</taxon>
        <taxon>Bacillati</taxon>
        <taxon>Cyanobacteriota</taxon>
        <taxon>Cyanophyceae</taxon>
        <taxon>Coleofasciculales</taxon>
        <taxon>Coleofasciculaceae</taxon>
        <taxon>Coleofasciculus</taxon>
    </lineage>
</organism>
<dbReference type="AlphaFoldDB" id="B4VRD3"/>
<feature type="transmembrane region" description="Helical" evidence="2">
    <location>
        <begin position="827"/>
        <end position="848"/>
    </location>
</feature>
<dbReference type="eggNOG" id="COG4252">
    <property type="taxonomic scope" value="Bacteria"/>
</dbReference>
<dbReference type="EMBL" id="DS989849">
    <property type="protein sequence ID" value="EDX75405.1"/>
    <property type="molecule type" value="Genomic_DNA"/>
</dbReference>
<dbReference type="SUPFAM" id="SSF52540">
    <property type="entry name" value="P-loop containing nucleoside triphosphate hydrolases"/>
    <property type="match status" value="1"/>
</dbReference>
<protein>
    <recommendedName>
        <fullName evidence="3">CHASE2 domain-containing protein</fullName>
    </recommendedName>
</protein>
<accession>B4VRD3</accession>
<dbReference type="Pfam" id="PF14516">
    <property type="entry name" value="AAA_35"/>
    <property type="match status" value="1"/>
</dbReference>
<evidence type="ECO:0000313" key="5">
    <source>
        <dbReference type="Proteomes" id="UP000003835"/>
    </source>
</evidence>
<proteinExistence type="predicted"/>
<evidence type="ECO:0000259" key="3">
    <source>
        <dbReference type="SMART" id="SM01080"/>
    </source>
</evidence>
<dbReference type="InterPro" id="IPR027417">
    <property type="entry name" value="P-loop_NTPase"/>
</dbReference>
<feature type="coiled-coil region" evidence="1">
    <location>
        <begin position="421"/>
        <end position="451"/>
    </location>
</feature>
<dbReference type="HOGENOM" id="CLU_319554_0_0_3"/>
<dbReference type="InterPro" id="IPR007890">
    <property type="entry name" value="CHASE2"/>
</dbReference>
<name>B4VRD3_9CYAN</name>
<dbReference type="RefSeq" id="WP_006101115.1">
    <property type="nucleotide sequence ID" value="NZ_DS989849.1"/>
</dbReference>
<dbReference type="Gene3D" id="3.40.50.300">
    <property type="entry name" value="P-loop containing nucleotide triphosphate hydrolases"/>
    <property type="match status" value="1"/>
</dbReference>
<keyword evidence="2" id="KW-0472">Membrane</keyword>
<gene>
    <name evidence="4" type="ORF">MC7420_1323</name>
</gene>
<keyword evidence="2" id="KW-1133">Transmembrane helix</keyword>
<dbReference type="SMART" id="SM01080">
    <property type="entry name" value="CHASE2"/>
    <property type="match status" value="1"/>
</dbReference>